<feature type="domain" description="Outer membrane lipoprotein BamD-like" evidence="7">
    <location>
        <begin position="155"/>
        <end position="314"/>
    </location>
</feature>
<sequence>MQRTLSSFLALWLLLASSLHAEIGLNPFSWFSGDDEDIVSLNIASAAEEAEAASMLKHGKGQLEAGSTGSASRTFKKIIKGYPNAKATADARYYRAQIYMTEGRWVKAFRNLQEIIARHPNYENFDQVISSQFDCATALMEGARGRILWIIPGFKQYTEATREFEQIVRNAPYSDYAPLSLMNIAIVSERQDKPEEAIDALDRLINYYPQSMLAPDAYYNMAETYSNLVKGAEYDQGSTRQAISYYEDFLILFPQSKHLGEVESNLDSMEDLLARSQLSLGDFYYNYRSNNTAALVFYNETITIAPESQAAEEARQRIADIEAGVKPTNSASILRKILSD</sequence>
<keyword evidence="3" id="KW-0802">TPR repeat</keyword>
<dbReference type="EMBL" id="JARXIC010000002">
    <property type="protein sequence ID" value="MDQ8193130.1"/>
    <property type="molecule type" value="Genomic_DNA"/>
</dbReference>
<dbReference type="PANTHER" id="PTHR44943">
    <property type="entry name" value="CELLULOSE SYNTHASE OPERON PROTEIN C"/>
    <property type="match status" value="1"/>
</dbReference>
<evidence type="ECO:0000256" key="5">
    <source>
        <dbReference type="ARBA" id="ARBA00023237"/>
    </source>
</evidence>
<accession>A0ABU1AED5</accession>
<dbReference type="Proteomes" id="UP001243717">
    <property type="component" value="Unassembled WGS sequence"/>
</dbReference>
<name>A0ABU1AED5_9BACT</name>
<evidence type="ECO:0000256" key="2">
    <source>
        <dbReference type="ARBA" id="ARBA00022737"/>
    </source>
</evidence>
<dbReference type="InterPro" id="IPR039565">
    <property type="entry name" value="BamD-like"/>
</dbReference>
<dbReference type="InterPro" id="IPR019734">
    <property type="entry name" value="TPR_rpt"/>
</dbReference>
<feature type="signal peptide" evidence="6">
    <location>
        <begin position="1"/>
        <end position="21"/>
    </location>
</feature>
<dbReference type="Gene3D" id="1.25.40.10">
    <property type="entry name" value="Tetratricopeptide repeat domain"/>
    <property type="match status" value="2"/>
</dbReference>
<dbReference type="NCBIfam" id="TIGR03302">
    <property type="entry name" value="OM_YfiO"/>
    <property type="match status" value="1"/>
</dbReference>
<dbReference type="InterPro" id="IPR017689">
    <property type="entry name" value="BamD"/>
</dbReference>
<comment type="caution">
    <text evidence="8">The sequence shown here is derived from an EMBL/GenBank/DDBJ whole genome shotgun (WGS) entry which is preliminary data.</text>
</comment>
<dbReference type="InterPro" id="IPR011990">
    <property type="entry name" value="TPR-like_helical_dom_sf"/>
</dbReference>
<evidence type="ECO:0000259" key="7">
    <source>
        <dbReference type="Pfam" id="PF13525"/>
    </source>
</evidence>
<protein>
    <submittedName>
        <fullName evidence="8">Outer membrane protein assembly factor BamD</fullName>
    </submittedName>
</protein>
<dbReference type="Pfam" id="PF13432">
    <property type="entry name" value="TPR_16"/>
    <property type="match status" value="1"/>
</dbReference>
<dbReference type="RefSeq" id="WP_308983638.1">
    <property type="nucleotide sequence ID" value="NZ_JARXIC010000002.1"/>
</dbReference>
<evidence type="ECO:0000313" key="8">
    <source>
        <dbReference type="EMBL" id="MDQ8193130.1"/>
    </source>
</evidence>
<dbReference type="PANTHER" id="PTHR44943:SF8">
    <property type="entry name" value="TPR REPEAT-CONTAINING PROTEIN MJ0263"/>
    <property type="match status" value="1"/>
</dbReference>
<organism evidence="8 9">
    <name type="scientific">Thalassobacterium sedimentorum</name>
    <dbReference type="NCBI Taxonomy" id="3041258"/>
    <lineage>
        <taxon>Bacteria</taxon>
        <taxon>Pseudomonadati</taxon>
        <taxon>Verrucomicrobiota</taxon>
        <taxon>Opitutia</taxon>
        <taxon>Puniceicoccales</taxon>
        <taxon>Coraliomargaritaceae</taxon>
        <taxon>Thalassobacterium</taxon>
    </lineage>
</organism>
<gene>
    <name evidence="8" type="primary">bamD</name>
    <name evidence="8" type="ORF">QEH59_01740</name>
</gene>
<proteinExistence type="predicted"/>
<dbReference type="InterPro" id="IPR051685">
    <property type="entry name" value="Ycf3/AcsC/BcsC/TPR_MFPF"/>
</dbReference>
<dbReference type="SUPFAM" id="SSF48452">
    <property type="entry name" value="TPR-like"/>
    <property type="match status" value="1"/>
</dbReference>
<evidence type="ECO:0000256" key="1">
    <source>
        <dbReference type="ARBA" id="ARBA00022729"/>
    </source>
</evidence>
<keyword evidence="9" id="KW-1185">Reference proteome</keyword>
<keyword evidence="5" id="KW-0998">Cell outer membrane</keyword>
<evidence type="ECO:0000256" key="4">
    <source>
        <dbReference type="ARBA" id="ARBA00023136"/>
    </source>
</evidence>
<keyword evidence="1 6" id="KW-0732">Signal</keyword>
<dbReference type="SMART" id="SM00028">
    <property type="entry name" value="TPR"/>
    <property type="match status" value="4"/>
</dbReference>
<reference evidence="8 9" key="1">
    <citation type="submission" date="2023-04" db="EMBL/GenBank/DDBJ databases">
        <title>A novel bacteria isolated from coastal sediment.</title>
        <authorList>
            <person name="Liu X.-J."/>
            <person name="Du Z.-J."/>
        </authorList>
    </citation>
    <scope>NUCLEOTIDE SEQUENCE [LARGE SCALE GENOMIC DNA]</scope>
    <source>
        <strain evidence="8 9">SDUM461004</strain>
    </source>
</reference>
<feature type="chain" id="PRO_5046314167" evidence="6">
    <location>
        <begin position="22"/>
        <end position="340"/>
    </location>
</feature>
<dbReference type="Pfam" id="PF13525">
    <property type="entry name" value="YfiO"/>
    <property type="match status" value="1"/>
</dbReference>
<evidence type="ECO:0000256" key="3">
    <source>
        <dbReference type="ARBA" id="ARBA00022803"/>
    </source>
</evidence>
<keyword evidence="4" id="KW-0472">Membrane</keyword>
<evidence type="ECO:0000313" key="9">
    <source>
        <dbReference type="Proteomes" id="UP001243717"/>
    </source>
</evidence>
<evidence type="ECO:0000256" key="6">
    <source>
        <dbReference type="SAM" id="SignalP"/>
    </source>
</evidence>
<keyword evidence="2" id="KW-0677">Repeat</keyword>